<comment type="caution">
    <text evidence="1">The sequence shown here is derived from an EMBL/GenBank/DDBJ whole genome shotgun (WGS) entry which is preliminary data.</text>
</comment>
<reference evidence="1 2" key="1">
    <citation type="journal article" date="2016" name="Nat. Commun.">
        <title>Thousands of microbial genomes shed light on interconnected biogeochemical processes in an aquifer system.</title>
        <authorList>
            <person name="Anantharaman K."/>
            <person name="Brown C.T."/>
            <person name="Hug L.A."/>
            <person name="Sharon I."/>
            <person name="Castelle C.J."/>
            <person name="Probst A.J."/>
            <person name="Thomas B.C."/>
            <person name="Singh A."/>
            <person name="Wilkins M.J."/>
            <person name="Karaoz U."/>
            <person name="Brodie E.L."/>
            <person name="Williams K.H."/>
            <person name="Hubbard S.S."/>
            <person name="Banfield J.F."/>
        </authorList>
    </citation>
    <scope>NUCLEOTIDE SEQUENCE [LARGE SCALE GENOMIC DNA]</scope>
</reference>
<dbReference type="AlphaFoldDB" id="A0A1G2HF37"/>
<organism evidence="1 2">
    <name type="scientific">Candidatus Spechtbacteria bacterium RIFCSPLOWO2_01_FULL_43_12</name>
    <dbReference type="NCBI Taxonomy" id="1802162"/>
    <lineage>
        <taxon>Bacteria</taxon>
        <taxon>Candidatus Spechtiibacteriota</taxon>
    </lineage>
</organism>
<accession>A0A1G2HF37</accession>
<dbReference type="EMBL" id="MHOH01000018">
    <property type="protein sequence ID" value="OGZ60528.1"/>
    <property type="molecule type" value="Genomic_DNA"/>
</dbReference>
<dbReference type="Proteomes" id="UP000178835">
    <property type="component" value="Unassembled WGS sequence"/>
</dbReference>
<protein>
    <submittedName>
        <fullName evidence="1">Uncharacterized protein</fullName>
    </submittedName>
</protein>
<evidence type="ECO:0000313" key="2">
    <source>
        <dbReference type="Proteomes" id="UP000178835"/>
    </source>
</evidence>
<evidence type="ECO:0000313" key="1">
    <source>
        <dbReference type="EMBL" id="OGZ60528.1"/>
    </source>
</evidence>
<gene>
    <name evidence="1" type="ORF">A2919_00180</name>
</gene>
<sequence length="73" mass="8246">MTTIKKRVNISIPKSTEDVLSKLAKRDQVPQATKAAELLRYAIELEEDRVLNDIAAAREAEGSKLLSHKEVWK</sequence>
<name>A0A1G2HF37_9BACT</name>
<proteinExistence type="predicted"/>